<dbReference type="EMBL" id="BAABWN010000006">
    <property type="protein sequence ID" value="GAA6168367.1"/>
    <property type="molecule type" value="Genomic_DNA"/>
</dbReference>
<dbReference type="Pfam" id="PF19689">
    <property type="entry name" value="DUF6190"/>
    <property type="match status" value="1"/>
</dbReference>
<evidence type="ECO:0000313" key="1">
    <source>
        <dbReference type="EMBL" id="GAA6168367.1"/>
    </source>
</evidence>
<reference evidence="1 2" key="1">
    <citation type="submission" date="2024-04" db="EMBL/GenBank/DDBJ databases">
        <title>Draft genome sequence of Sessilibacter corallicola NBRC 116591.</title>
        <authorList>
            <person name="Miyakawa T."/>
            <person name="Kusuya Y."/>
            <person name="Miura T."/>
        </authorList>
    </citation>
    <scope>NUCLEOTIDE SEQUENCE [LARGE SCALE GENOMIC DNA]</scope>
    <source>
        <strain evidence="1 2">KU-00831-HH</strain>
    </source>
</reference>
<dbReference type="InterPro" id="IPR045685">
    <property type="entry name" value="DUF6190"/>
</dbReference>
<proteinExistence type="predicted"/>
<gene>
    <name evidence="1" type="ORF">NBRC116591_21780</name>
</gene>
<comment type="caution">
    <text evidence="1">The sequence shown here is derived from an EMBL/GenBank/DDBJ whole genome shotgun (WGS) entry which is preliminary data.</text>
</comment>
<name>A0ABQ0A9N3_9GAMM</name>
<accession>A0ABQ0A9N3</accession>
<dbReference type="RefSeq" id="WP_353303050.1">
    <property type="nucleotide sequence ID" value="NZ_BAABWN010000006.1"/>
</dbReference>
<sequence>MENKLFIDATLFLGMHYEDPVLRHRSLDVMSYAFKKKITMNLEQVGICDNIIWDYKRDIQDGYYPFMDVLHSEMNILRIPYENHDLNTAQNDSRLKIDTLNLQQKLLLAQVINANGLLFTNDSIILDAFQNSNLIGDPDELKINKAESPLFNSTLDELYRTSLCLKVTSNKIAPSRETVGEL</sequence>
<keyword evidence="2" id="KW-1185">Reference proteome</keyword>
<protein>
    <submittedName>
        <fullName evidence="1">DUF6190 family protein</fullName>
    </submittedName>
</protein>
<evidence type="ECO:0000313" key="2">
    <source>
        <dbReference type="Proteomes" id="UP001465153"/>
    </source>
</evidence>
<organism evidence="1 2">
    <name type="scientific">Sessilibacter corallicola</name>
    <dbReference type="NCBI Taxonomy" id="2904075"/>
    <lineage>
        <taxon>Bacteria</taxon>
        <taxon>Pseudomonadati</taxon>
        <taxon>Pseudomonadota</taxon>
        <taxon>Gammaproteobacteria</taxon>
        <taxon>Cellvibrionales</taxon>
        <taxon>Cellvibrionaceae</taxon>
        <taxon>Sessilibacter</taxon>
    </lineage>
</organism>
<dbReference type="Proteomes" id="UP001465153">
    <property type="component" value="Unassembled WGS sequence"/>
</dbReference>